<dbReference type="Gene3D" id="3.40.50.1460">
    <property type="match status" value="1"/>
</dbReference>
<comment type="similarity">
    <text evidence="1">Belongs to the peptidase C14A family.</text>
</comment>
<dbReference type="InterPro" id="IPR015917">
    <property type="entry name" value="Pept_C14A"/>
</dbReference>
<dbReference type="InterPro" id="IPR006597">
    <property type="entry name" value="Sel1-like"/>
</dbReference>
<reference evidence="4" key="1">
    <citation type="submission" date="2017-09" db="EMBL/GenBank/DDBJ databases">
        <title>Genome sequence of Nannocystis excedens DSM 71.</title>
        <authorList>
            <person name="Blom J."/>
        </authorList>
    </citation>
    <scope>NUCLEOTIDE SEQUENCE [LARGE SCALE GENOMIC DNA]</scope>
    <source>
        <strain evidence="4">type strain: E19</strain>
    </source>
</reference>
<dbReference type="AlphaFoldDB" id="A0A2C9DDI4"/>
<dbReference type="InterPro" id="IPR029030">
    <property type="entry name" value="Caspase-like_dom_sf"/>
</dbReference>
<dbReference type="SUPFAM" id="SSF81901">
    <property type="entry name" value="HCP-like"/>
    <property type="match status" value="1"/>
</dbReference>
<dbReference type="InterPro" id="IPR001309">
    <property type="entry name" value="Pept_C14_p20"/>
</dbReference>
<keyword evidence="3" id="KW-0378">Hydrolase</keyword>
<dbReference type="InterPro" id="IPR011990">
    <property type="entry name" value="TPR-like_helical_dom_sf"/>
</dbReference>
<dbReference type="SMART" id="SM00671">
    <property type="entry name" value="SEL1"/>
    <property type="match status" value="4"/>
</dbReference>
<feature type="domain" description="Caspase family p20" evidence="2">
    <location>
        <begin position="42"/>
        <end position="119"/>
    </location>
</feature>
<dbReference type="InterPro" id="IPR011600">
    <property type="entry name" value="Pept_C14_caspase"/>
</dbReference>
<evidence type="ECO:0000313" key="3">
    <source>
        <dbReference type="EMBL" id="SON58367.1"/>
    </source>
</evidence>
<dbReference type="InterPro" id="IPR052039">
    <property type="entry name" value="Caspase-related_regulators"/>
</dbReference>
<proteinExistence type="inferred from homology"/>
<dbReference type="SUPFAM" id="SSF52129">
    <property type="entry name" value="Caspase-like"/>
    <property type="match status" value="1"/>
</dbReference>
<evidence type="ECO:0000259" key="2">
    <source>
        <dbReference type="PROSITE" id="PS50208"/>
    </source>
</evidence>
<gene>
    <name evidence="3" type="primary">hcpC</name>
    <name evidence="3" type="ORF">HDIA_4826</name>
</gene>
<evidence type="ECO:0000313" key="4">
    <source>
        <dbReference type="Proteomes" id="UP000223606"/>
    </source>
</evidence>
<dbReference type="Proteomes" id="UP000223606">
    <property type="component" value="Chromosome 1"/>
</dbReference>
<dbReference type="SMART" id="SM00115">
    <property type="entry name" value="CASc"/>
    <property type="match status" value="1"/>
</dbReference>
<protein>
    <submittedName>
        <fullName evidence="3">Putative beta-lactamase HcpC</fullName>
        <ecNumber evidence="3">3.5.2.6</ecNumber>
    </submittedName>
</protein>
<dbReference type="Pfam" id="PF00656">
    <property type="entry name" value="Peptidase_C14"/>
    <property type="match status" value="1"/>
</dbReference>
<dbReference type="SUPFAM" id="SSF47090">
    <property type="entry name" value="PGBD-like"/>
    <property type="match status" value="1"/>
</dbReference>
<name>A0A2C9DDI4_9HYPH</name>
<dbReference type="GO" id="GO:0006508">
    <property type="term" value="P:proteolysis"/>
    <property type="evidence" value="ECO:0007669"/>
    <property type="project" value="InterPro"/>
</dbReference>
<dbReference type="GO" id="GO:0004197">
    <property type="term" value="F:cysteine-type endopeptidase activity"/>
    <property type="evidence" value="ECO:0007669"/>
    <property type="project" value="InterPro"/>
</dbReference>
<dbReference type="KEGG" id="hdi:HDIA_4826"/>
<dbReference type="PANTHER" id="PTHR22576:SF37">
    <property type="entry name" value="MUCOSA-ASSOCIATED LYMPHOID TISSUE LYMPHOMA TRANSLOCATION PROTEIN 1"/>
    <property type="match status" value="1"/>
</dbReference>
<dbReference type="Gene3D" id="1.25.40.10">
    <property type="entry name" value="Tetratricopeptide repeat domain"/>
    <property type="match status" value="1"/>
</dbReference>
<dbReference type="PANTHER" id="PTHR22576">
    <property type="entry name" value="MUCOSA ASSOCIATED LYMPHOID TISSUE LYMPHOMA TRANSLOCATION PROTEIN 1/PARACASPASE"/>
    <property type="match status" value="1"/>
</dbReference>
<sequence>MVIAGQDRRQARQQTRWCSRAALAAAFLLVAMLCGLEPARAAERVALVIGNSAYASLNTLPNARNDAEAIAGTLKHLDFEVLLGVDIGREEMRTTIDRFREIARGASIAAVYYAGHGIQISGKNYLVPTDAVIHSADDVVATTVRFDDLLAELGRLDAFKIVFLDACQNNPLSSELGAFPDGLAPPPDVSGFLIGYATQPGKVAYEGAGRNSPYATALLTRMTARGVEVLPMLSKVNQDVRAQTGGWQVPYVQFSIKPEFYFAPGGREETDPETRLWHLATQQNDQDLLGIYLQRYPEGRFAEDARSLMAKDIGSAPALADKARPSPPADAKEVLWSLIIDSRSRDLADLYLSRYPDGPHAGEARRLAASLVSDDVVSATPELLCERLATHPNDATANVSGVSLDRLARNADTAIAACAKAAERNDENAHYKALLARSYAAKGNVADAVANYQAAAAVGDTRALVSLGLLHEAGQGVPRDRAKAVSLYEEAVAKGSSDGAINLAVALYKGQGGTRDVPRAIELLKKASADGAARATYNLGVFAKDGIEGTPEEAAGLFVKAADQGYAAGAVSAAALYDEGAGVARSPETAADLLLRAVGTDDGETLEKLGSEARNWSPETIRRIQQRLADAGYYSAEVDGQPGPKFMAALRDWRLFGGG</sequence>
<evidence type="ECO:0000256" key="1">
    <source>
        <dbReference type="ARBA" id="ARBA00010134"/>
    </source>
</evidence>
<dbReference type="GO" id="GO:0008800">
    <property type="term" value="F:beta-lactamase activity"/>
    <property type="evidence" value="ECO:0007669"/>
    <property type="project" value="UniProtKB-EC"/>
</dbReference>
<dbReference type="EMBL" id="LT960614">
    <property type="protein sequence ID" value="SON58367.1"/>
    <property type="molecule type" value="Genomic_DNA"/>
</dbReference>
<dbReference type="InterPro" id="IPR036365">
    <property type="entry name" value="PGBD-like_sf"/>
</dbReference>
<dbReference type="Pfam" id="PF08238">
    <property type="entry name" value="Sel1"/>
    <property type="match status" value="4"/>
</dbReference>
<organism evidence="3 4">
    <name type="scientific">Hartmannibacter diazotrophicus</name>
    <dbReference type="NCBI Taxonomy" id="1482074"/>
    <lineage>
        <taxon>Bacteria</taxon>
        <taxon>Pseudomonadati</taxon>
        <taxon>Pseudomonadota</taxon>
        <taxon>Alphaproteobacteria</taxon>
        <taxon>Hyphomicrobiales</taxon>
        <taxon>Pleomorphomonadaceae</taxon>
        <taxon>Hartmannibacter</taxon>
    </lineage>
</organism>
<dbReference type="EC" id="3.5.2.6" evidence="3"/>
<dbReference type="PROSITE" id="PS50208">
    <property type="entry name" value="CASPASE_P20"/>
    <property type="match status" value="1"/>
</dbReference>
<accession>A0A2C9DDI4</accession>
<keyword evidence="4" id="KW-1185">Reference proteome</keyword>